<dbReference type="InterPro" id="IPR005358">
    <property type="entry name" value="Puta_zinc/iron-chelating_dom"/>
</dbReference>
<dbReference type="PANTHER" id="PTHR35866">
    <property type="entry name" value="PUTATIVE-RELATED"/>
    <property type="match status" value="1"/>
</dbReference>
<dbReference type="Proteomes" id="UP000184139">
    <property type="component" value="Unassembled WGS sequence"/>
</dbReference>
<gene>
    <name evidence="1" type="ORF">SAMN02745124_01381</name>
</gene>
<sequence>MMTQNSMPIGSYRPIGRHEPFSFACHRGVACFTCCCHELELSLTPYDILRIRQGTGLSSTEVLARYVIIEQEVGDSFPQMYLTMVDDGAASCVFLGSEGCSIYRHRPGACRMYPLGRAAIASGDGLEEQFVLLHEPHCLGLMEPQLTSAHTYMQSQELAPYKSFNDRLAQITQHDRVKQGLQLSESQRQAFILALYDLDTFRAALLAGTITDAAGDRAVLAHDDEALLECGLRWIADLLFAS</sequence>
<proteinExistence type="predicted"/>
<dbReference type="Pfam" id="PF03692">
    <property type="entry name" value="CxxCxxCC"/>
    <property type="match status" value="1"/>
</dbReference>
<keyword evidence="2" id="KW-1185">Reference proteome</keyword>
<name>A0A1M5UX97_9BACT</name>
<dbReference type="STRING" id="1121409.SAMN02745124_01381"/>
<reference evidence="1 2" key="1">
    <citation type="submission" date="2016-11" db="EMBL/GenBank/DDBJ databases">
        <authorList>
            <person name="Jaros S."/>
            <person name="Januszkiewicz K."/>
            <person name="Wedrychowicz H."/>
        </authorList>
    </citation>
    <scope>NUCLEOTIDE SEQUENCE [LARGE SCALE GENOMIC DNA]</scope>
    <source>
        <strain evidence="1 2">DSM 9705</strain>
    </source>
</reference>
<protein>
    <submittedName>
        <fullName evidence="1">Uncharacterized protein</fullName>
    </submittedName>
</protein>
<dbReference type="RefSeq" id="WP_073374599.1">
    <property type="nucleotide sequence ID" value="NZ_FQXS01000006.1"/>
</dbReference>
<evidence type="ECO:0000313" key="2">
    <source>
        <dbReference type="Proteomes" id="UP000184139"/>
    </source>
</evidence>
<organism evidence="1 2">
    <name type="scientific">Desulfofustis glycolicus DSM 9705</name>
    <dbReference type="NCBI Taxonomy" id="1121409"/>
    <lineage>
        <taxon>Bacteria</taxon>
        <taxon>Pseudomonadati</taxon>
        <taxon>Thermodesulfobacteriota</taxon>
        <taxon>Desulfobulbia</taxon>
        <taxon>Desulfobulbales</taxon>
        <taxon>Desulfocapsaceae</taxon>
        <taxon>Desulfofustis</taxon>
    </lineage>
</organism>
<dbReference type="OrthoDB" id="9810361at2"/>
<dbReference type="AlphaFoldDB" id="A0A1M5UX97"/>
<evidence type="ECO:0000313" key="1">
    <source>
        <dbReference type="EMBL" id="SHH67615.1"/>
    </source>
</evidence>
<accession>A0A1M5UX97</accession>
<dbReference type="EMBL" id="FQXS01000006">
    <property type="protein sequence ID" value="SHH67615.1"/>
    <property type="molecule type" value="Genomic_DNA"/>
</dbReference>
<dbReference type="PANTHER" id="PTHR35866:SF1">
    <property type="entry name" value="YKGJ FAMILY CYSTEINE CLUSTER PROTEIN"/>
    <property type="match status" value="1"/>
</dbReference>